<organism evidence="1 2">
    <name type="scientific">Microcystis aeruginosa PCC 9806</name>
    <dbReference type="NCBI Taxonomy" id="1160282"/>
    <lineage>
        <taxon>Bacteria</taxon>
        <taxon>Bacillati</taxon>
        <taxon>Cyanobacteriota</taxon>
        <taxon>Cyanophyceae</taxon>
        <taxon>Oscillatoriophycideae</taxon>
        <taxon>Chroococcales</taxon>
        <taxon>Microcystaceae</taxon>
        <taxon>Microcystis</taxon>
    </lineage>
</organism>
<dbReference type="RefSeq" id="WP_004160129.1">
    <property type="nucleotide sequence ID" value="NZ_HE973225.1"/>
</dbReference>
<accession>I4GZR2</accession>
<dbReference type="AlphaFoldDB" id="I4GZR2"/>
<proteinExistence type="predicted"/>
<dbReference type="Proteomes" id="UP000003273">
    <property type="component" value="Unassembled WGS sequence"/>
</dbReference>
<evidence type="ECO:0000313" key="1">
    <source>
        <dbReference type="EMBL" id="CCI15286.1"/>
    </source>
</evidence>
<reference evidence="1 2" key="1">
    <citation type="submission" date="2012-04" db="EMBL/GenBank/DDBJ databases">
        <authorList>
            <person name="Genoscope - CEA"/>
        </authorList>
    </citation>
    <scope>NUCLEOTIDE SEQUENCE [LARGE SCALE GENOMIC DNA]</scope>
    <source>
        <strain evidence="1 2">9806</strain>
    </source>
</reference>
<gene>
    <name evidence="1" type="ORF">MICAE_540001</name>
</gene>
<dbReference type="EMBL" id="CAIL01000261">
    <property type="protein sequence ID" value="CCI15286.1"/>
    <property type="molecule type" value="Genomic_DNA"/>
</dbReference>
<protein>
    <submittedName>
        <fullName evidence="1">Uncharacterized protein</fullName>
    </submittedName>
</protein>
<dbReference type="HOGENOM" id="CLU_3119833_0_0_3"/>
<name>I4GZR2_MICAE</name>
<evidence type="ECO:0000313" key="2">
    <source>
        <dbReference type="Proteomes" id="UP000003273"/>
    </source>
</evidence>
<comment type="caution">
    <text evidence="1">The sequence shown here is derived from an EMBL/GenBank/DDBJ whole genome shotgun (WGS) entry which is preliminary data.</text>
</comment>
<sequence length="50" mass="5466">MSTPFLVKDIRPGLSGSFPGYLTALYSFTNKCQNKDVDVGCSNGKFCDDK</sequence>